<comment type="caution">
    <text evidence="8">The sequence shown here is derived from an EMBL/GenBank/DDBJ whole genome shotgun (WGS) entry which is preliminary data.</text>
</comment>
<dbReference type="AlphaFoldDB" id="A0A7W8EVB5"/>
<evidence type="ECO:0000256" key="6">
    <source>
        <dbReference type="ARBA" id="ARBA00023033"/>
    </source>
</evidence>
<dbReference type="InterPro" id="IPR036396">
    <property type="entry name" value="Cyt_P450_sf"/>
</dbReference>
<protein>
    <submittedName>
        <fullName evidence="8">Cytochrome P450</fullName>
    </submittedName>
</protein>
<dbReference type="GO" id="GO:0020037">
    <property type="term" value="F:heme binding"/>
    <property type="evidence" value="ECO:0007669"/>
    <property type="project" value="InterPro"/>
</dbReference>
<dbReference type="PANTHER" id="PTHR46696">
    <property type="entry name" value="P450, PUTATIVE (EUROFUNG)-RELATED"/>
    <property type="match status" value="1"/>
</dbReference>
<evidence type="ECO:0000256" key="3">
    <source>
        <dbReference type="ARBA" id="ARBA00022723"/>
    </source>
</evidence>
<dbReference type="InterPro" id="IPR017972">
    <property type="entry name" value="Cyt_P450_CS"/>
</dbReference>
<organism evidence="8 9">
    <name type="scientific">Streptomyces spectabilis</name>
    <dbReference type="NCBI Taxonomy" id="68270"/>
    <lineage>
        <taxon>Bacteria</taxon>
        <taxon>Bacillati</taxon>
        <taxon>Actinomycetota</taxon>
        <taxon>Actinomycetes</taxon>
        <taxon>Kitasatosporales</taxon>
        <taxon>Streptomycetaceae</taxon>
        <taxon>Streptomyces</taxon>
    </lineage>
</organism>
<dbReference type="RefSeq" id="WP_229878994.1">
    <property type="nucleotide sequence ID" value="NZ_BMSQ01000006.1"/>
</dbReference>
<sequence>MASDPYVSGSLKETGDPDPYANYAWLREHAPVSEVYTPHREGTTWLVTTYDLARACLTDPRLSNDDRNSAGAQGAFGSGEWDPARGLLDLDRPEHARLRRLVAGAFSAGAVERMRDMMVRITDEALDTLAGLESCDLVEHFSLPVPVAIIHEVLGIPPEQRESPAHCLDLFYHTGLTDPLDVDKLGELLEYTAKLAAYKRTHPGPDVGTHLVRGLETGELRDDNELAAMILSVLGAGHVTTVQFLGTAVYRLLQHPDQLAAIREGSITWQSAVNELLRYDAPVQSTVYRYAKEDLDLGGVRIGKGDALLVSLAAANRDPARFPDPDTFRADRGGSGHLGFGHGAHLCLGAHLARLEGEIALDILFRRLDGIELAVPFDEVVWTYGPMLRGPRALPVLLPTPAAR</sequence>
<dbReference type="Pfam" id="PF00067">
    <property type="entry name" value="p450"/>
    <property type="match status" value="1"/>
</dbReference>
<dbReference type="PRINTS" id="PR00359">
    <property type="entry name" value="BP450"/>
</dbReference>
<evidence type="ECO:0000256" key="7">
    <source>
        <dbReference type="RuleBase" id="RU000461"/>
    </source>
</evidence>
<reference evidence="8 9" key="1">
    <citation type="submission" date="2020-08" db="EMBL/GenBank/DDBJ databases">
        <title>Genomic Encyclopedia of Type Strains, Phase III (KMG-III): the genomes of soil and plant-associated and newly described type strains.</title>
        <authorList>
            <person name="Whitman W."/>
        </authorList>
    </citation>
    <scope>NUCLEOTIDE SEQUENCE [LARGE SCALE GENOMIC DNA]</scope>
    <source>
        <strain evidence="8 9">CECT 3146</strain>
    </source>
</reference>
<dbReference type="Gene3D" id="1.10.630.10">
    <property type="entry name" value="Cytochrome P450"/>
    <property type="match status" value="1"/>
</dbReference>
<dbReference type="GO" id="GO:0004497">
    <property type="term" value="F:monooxygenase activity"/>
    <property type="evidence" value="ECO:0007669"/>
    <property type="project" value="UniProtKB-KW"/>
</dbReference>
<gene>
    <name evidence="8" type="ORF">FHS40_004511</name>
</gene>
<keyword evidence="2 7" id="KW-0349">Heme</keyword>
<evidence type="ECO:0000313" key="9">
    <source>
        <dbReference type="Proteomes" id="UP000549009"/>
    </source>
</evidence>
<keyword evidence="6 7" id="KW-0503">Monooxygenase</keyword>
<dbReference type="EMBL" id="JACHJD010000007">
    <property type="protein sequence ID" value="MBB5105416.1"/>
    <property type="molecule type" value="Genomic_DNA"/>
</dbReference>
<evidence type="ECO:0000313" key="8">
    <source>
        <dbReference type="EMBL" id="MBB5105416.1"/>
    </source>
</evidence>
<keyword evidence="3 7" id="KW-0479">Metal-binding</keyword>
<dbReference type="InterPro" id="IPR002397">
    <property type="entry name" value="Cyt_P450_B"/>
</dbReference>
<dbReference type="Proteomes" id="UP000549009">
    <property type="component" value="Unassembled WGS sequence"/>
</dbReference>
<evidence type="ECO:0000256" key="1">
    <source>
        <dbReference type="ARBA" id="ARBA00010617"/>
    </source>
</evidence>
<dbReference type="InterPro" id="IPR001128">
    <property type="entry name" value="Cyt_P450"/>
</dbReference>
<evidence type="ECO:0000256" key="5">
    <source>
        <dbReference type="ARBA" id="ARBA00023004"/>
    </source>
</evidence>
<dbReference type="CDD" id="cd11029">
    <property type="entry name" value="CYP107-like"/>
    <property type="match status" value="1"/>
</dbReference>
<evidence type="ECO:0000256" key="4">
    <source>
        <dbReference type="ARBA" id="ARBA00023002"/>
    </source>
</evidence>
<dbReference type="PROSITE" id="PS00086">
    <property type="entry name" value="CYTOCHROME_P450"/>
    <property type="match status" value="1"/>
</dbReference>
<accession>A0A7W8EVB5</accession>
<dbReference type="GO" id="GO:0005506">
    <property type="term" value="F:iron ion binding"/>
    <property type="evidence" value="ECO:0007669"/>
    <property type="project" value="InterPro"/>
</dbReference>
<proteinExistence type="inferred from homology"/>
<evidence type="ECO:0000256" key="2">
    <source>
        <dbReference type="ARBA" id="ARBA00022617"/>
    </source>
</evidence>
<keyword evidence="4 7" id="KW-0560">Oxidoreductase</keyword>
<dbReference type="GO" id="GO:0016705">
    <property type="term" value="F:oxidoreductase activity, acting on paired donors, with incorporation or reduction of molecular oxygen"/>
    <property type="evidence" value="ECO:0007669"/>
    <property type="project" value="InterPro"/>
</dbReference>
<keyword evidence="9" id="KW-1185">Reference proteome</keyword>
<name>A0A7W8EVB5_STRST</name>
<comment type="similarity">
    <text evidence="1 7">Belongs to the cytochrome P450 family.</text>
</comment>
<dbReference type="SUPFAM" id="SSF48264">
    <property type="entry name" value="Cytochrome P450"/>
    <property type="match status" value="1"/>
</dbReference>
<dbReference type="FunFam" id="1.10.630.10:FF:000018">
    <property type="entry name" value="Cytochrome P450 monooxygenase"/>
    <property type="match status" value="1"/>
</dbReference>
<dbReference type="PANTHER" id="PTHR46696:SF1">
    <property type="entry name" value="CYTOCHROME P450 YJIB-RELATED"/>
    <property type="match status" value="1"/>
</dbReference>
<keyword evidence="5 7" id="KW-0408">Iron</keyword>